<gene>
    <name evidence="2" type="ORF">EC957_011237</name>
</gene>
<dbReference type="AlphaFoldDB" id="A0A9P6EWD4"/>
<comment type="caution">
    <text evidence="2">The sequence shown here is derived from an EMBL/GenBank/DDBJ whole genome shotgun (WGS) entry which is preliminary data.</text>
</comment>
<sequence>MAAVFAPARPAQPAPEIPPDSSLLFTYGIHSRAKPVAPVWTDGPHYFGMRNVYHRIEGYNVGVAKDRCLLGLVEEHEHVVKAKGRTLAALITKEIALEVDGGYGYTNNNADGRHGWRCGYEFRSPRRSNFLRILESFNEDLLSLCWKSKEAANDFFSLQDFSKRSAIEDRIGGSTDFSRFVTFIKDTIVDHLRRTLVVNFGPSTTDYCLLLPERHPGNMAHERMNVDVYCQLYFVVVPHLVDFAKSTESTTKETPLVLLVTIHKSIKSSGLEDLIETARQAVKARAVGMIGKPGTNERQEQVTQIEGRIEDKVSRGITIAKVDRSHFPAQYKPVERQVYRFSSEGEMGRAASYGRKDQLPLMLASALLQEKHPFKPPRKKPRSTTEATLGSCNDEPGQAGPWPKDKPLQPVELRSILERLSVEEQEHILVLMNNEETDDIDME</sequence>
<accession>A0A9P6EWD4</accession>
<feature type="region of interest" description="Disordered" evidence="1">
    <location>
        <begin position="370"/>
        <end position="407"/>
    </location>
</feature>
<name>A0A9P6EWD4_9FUNG</name>
<evidence type="ECO:0000313" key="3">
    <source>
        <dbReference type="Proteomes" id="UP000723463"/>
    </source>
</evidence>
<organism evidence="2 3">
    <name type="scientific">Mortierella hygrophila</name>
    <dbReference type="NCBI Taxonomy" id="979708"/>
    <lineage>
        <taxon>Eukaryota</taxon>
        <taxon>Fungi</taxon>
        <taxon>Fungi incertae sedis</taxon>
        <taxon>Mucoromycota</taxon>
        <taxon>Mortierellomycotina</taxon>
        <taxon>Mortierellomycetes</taxon>
        <taxon>Mortierellales</taxon>
        <taxon>Mortierellaceae</taxon>
        <taxon>Mortierella</taxon>
    </lineage>
</organism>
<evidence type="ECO:0000256" key="1">
    <source>
        <dbReference type="SAM" id="MobiDB-lite"/>
    </source>
</evidence>
<evidence type="ECO:0000313" key="2">
    <source>
        <dbReference type="EMBL" id="KAF9536365.1"/>
    </source>
</evidence>
<keyword evidence="3" id="KW-1185">Reference proteome</keyword>
<proteinExistence type="predicted"/>
<dbReference type="EMBL" id="JAAAXW010000774">
    <property type="protein sequence ID" value="KAF9536365.1"/>
    <property type="molecule type" value="Genomic_DNA"/>
</dbReference>
<dbReference type="Proteomes" id="UP000723463">
    <property type="component" value="Unassembled WGS sequence"/>
</dbReference>
<reference evidence="2" key="1">
    <citation type="journal article" date="2020" name="Fungal Divers.">
        <title>Resolving the Mortierellaceae phylogeny through synthesis of multi-gene phylogenetics and phylogenomics.</title>
        <authorList>
            <person name="Vandepol N."/>
            <person name="Liber J."/>
            <person name="Desiro A."/>
            <person name="Na H."/>
            <person name="Kennedy M."/>
            <person name="Barry K."/>
            <person name="Grigoriev I.V."/>
            <person name="Miller A.N."/>
            <person name="O'Donnell K."/>
            <person name="Stajich J.E."/>
            <person name="Bonito G."/>
        </authorList>
    </citation>
    <scope>NUCLEOTIDE SEQUENCE</scope>
    <source>
        <strain evidence="2">NRRL 2591</strain>
    </source>
</reference>
<protein>
    <submittedName>
        <fullName evidence="2">Uncharacterized protein</fullName>
    </submittedName>
</protein>